<sequence length="186" mass="21626">MAHWPAFLFLWLLALAVYILVKTIRVARLSPEARQKRLEELKAKQARFNAERAAAKNGKPYLDVSIRYEDGREAVKQSDTLQVFEDSLTVMWAGDTKPVEFTYVDREGDRTRRTLNVEEVSFNDMGQFYLRGICLSRNERRTFKVDNIATKLKVGSKLYDFEEWCVELLDILPSEGFPQAYFDARS</sequence>
<dbReference type="EMBL" id="NQMM01000012">
    <property type="protein sequence ID" value="PKQ81892.1"/>
    <property type="molecule type" value="Genomic_DNA"/>
</dbReference>
<protein>
    <recommendedName>
        <fullName evidence="2">WYL domain-containing protein</fullName>
    </recommendedName>
</protein>
<dbReference type="Proteomes" id="UP000233467">
    <property type="component" value="Unassembled WGS sequence"/>
</dbReference>
<feature type="domain" description="WYL" evidence="2">
    <location>
        <begin position="96"/>
        <end position="149"/>
    </location>
</feature>
<keyword evidence="4" id="KW-1185">Reference proteome</keyword>
<dbReference type="InterPro" id="IPR026881">
    <property type="entry name" value="WYL_dom"/>
</dbReference>
<accession>A0A2N3J622</accession>
<feature type="transmembrane region" description="Helical" evidence="1">
    <location>
        <begin position="6"/>
        <end position="27"/>
    </location>
</feature>
<keyword evidence="1" id="KW-0472">Membrane</keyword>
<proteinExistence type="predicted"/>
<evidence type="ECO:0000259" key="2">
    <source>
        <dbReference type="Pfam" id="PF13280"/>
    </source>
</evidence>
<dbReference type="Pfam" id="PF13280">
    <property type="entry name" value="WYL"/>
    <property type="match status" value="1"/>
</dbReference>
<dbReference type="RefSeq" id="WP_101323633.1">
    <property type="nucleotide sequence ID" value="NZ_NQMM01000012.1"/>
</dbReference>
<gene>
    <name evidence="3" type="ORF">CJP16_03595</name>
</gene>
<evidence type="ECO:0000256" key="1">
    <source>
        <dbReference type="SAM" id="Phobius"/>
    </source>
</evidence>
<organism evidence="3 4">
    <name type="scientific">Aeromonas sobria</name>
    <dbReference type="NCBI Taxonomy" id="646"/>
    <lineage>
        <taxon>Bacteria</taxon>
        <taxon>Pseudomonadati</taxon>
        <taxon>Pseudomonadota</taxon>
        <taxon>Gammaproteobacteria</taxon>
        <taxon>Aeromonadales</taxon>
        <taxon>Aeromonadaceae</taxon>
        <taxon>Aeromonas</taxon>
    </lineage>
</organism>
<evidence type="ECO:0000313" key="3">
    <source>
        <dbReference type="EMBL" id="PKQ81892.1"/>
    </source>
</evidence>
<evidence type="ECO:0000313" key="4">
    <source>
        <dbReference type="Proteomes" id="UP000233467"/>
    </source>
</evidence>
<name>A0A2N3J622_AERSO</name>
<keyword evidence="1" id="KW-1133">Transmembrane helix</keyword>
<comment type="caution">
    <text evidence="3">The sequence shown here is derived from an EMBL/GenBank/DDBJ whole genome shotgun (WGS) entry which is preliminary data.</text>
</comment>
<reference evidence="3 4" key="1">
    <citation type="journal article" date="2017" name="Front. Microbiol.">
        <title>Strong Genomic and Phenotypic Heterogeneity in the Aeromonas sobria Species Complex.</title>
        <authorList>
            <person name="Gauthier J."/>
            <person name="Vincent A.T."/>
            <person name="Charette S.J."/>
            <person name="Derome N."/>
        </authorList>
    </citation>
    <scope>NUCLEOTIDE SEQUENCE [LARGE SCALE GENOMIC DNA]</scope>
    <source>
        <strain evidence="3 4">TM18</strain>
    </source>
</reference>
<dbReference type="AlphaFoldDB" id="A0A2N3J622"/>
<keyword evidence="1" id="KW-0812">Transmembrane</keyword>